<feature type="transmembrane region" description="Helical" evidence="1">
    <location>
        <begin position="185"/>
        <end position="207"/>
    </location>
</feature>
<feature type="transmembrane region" description="Helical" evidence="1">
    <location>
        <begin position="48"/>
        <end position="66"/>
    </location>
</feature>
<evidence type="ECO:0000256" key="1">
    <source>
        <dbReference type="SAM" id="Phobius"/>
    </source>
</evidence>
<feature type="domain" description="EamA" evidence="2">
    <location>
        <begin position="21"/>
        <end position="149"/>
    </location>
</feature>
<dbReference type="PANTHER" id="PTHR12715:SF4">
    <property type="entry name" value="EAMA DOMAIN-CONTAINING PROTEIN"/>
    <property type="match status" value="1"/>
</dbReference>
<feature type="transmembrane region" description="Helical" evidence="1">
    <location>
        <begin position="254"/>
        <end position="272"/>
    </location>
</feature>
<dbReference type="Pfam" id="PF00892">
    <property type="entry name" value="EamA"/>
    <property type="match status" value="2"/>
</dbReference>
<reference evidence="3 4" key="1">
    <citation type="submission" date="2016-11" db="EMBL/GenBank/DDBJ databases">
        <authorList>
            <person name="Jaros S."/>
            <person name="Januszkiewicz K."/>
            <person name="Wedrychowicz H."/>
        </authorList>
    </citation>
    <scope>NUCLEOTIDE SEQUENCE [LARGE SCALE GENOMIC DNA]</scope>
    <source>
        <strain evidence="3 4">GAS86</strain>
    </source>
</reference>
<dbReference type="OrthoDB" id="9809509at2"/>
<keyword evidence="1" id="KW-1133">Transmembrane helix</keyword>
<feature type="transmembrane region" description="Helical" evidence="1">
    <location>
        <begin position="160"/>
        <end position="178"/>
    </location>
</feature>
<keyword evidence="1" id="KW-0812">Transmembrane</keyword>
<feature type="transmembrane region" description="Helical" evidence="1">
    <location>
        <begin position="106"/>
        <end position="126"/>
    </location>
</feature>
<dbReference type="RefSeq" id="WP_083611642.1">
    <property type="nucleotide sequence ID" value="NZ_FSRM01000002.1"/>
</dbReference>
<dbReference type="InterPro" id="IPR000620">
    <property type="entry name" value="EamA_dom"/>
</dbReference>
<feature type="transmembrane region" description="Helical" evidence="1">
    <location>
        <begin position="219"/>
        <end position="242"/>
    </location>
</feature>
<dbReference type="EMBL" id="FSRM01000002">
    <property type="protein sequence ID" value="SIO50393.1"/>
    <property type="molecule type" value="Genomic_DNA"/>
</dbReference>
<sequence length="301" mass="30807">MNTSASLSMPSTPNSIRAAAAVAFTILSWAAAFPFIRLGLQGLTPMQLAAARFATAAVLVVGWLIYARPKRPSLRDSLLFVLSGFLGIASYNALLNTAELTVAPGAAAFIMSTSPIFTAILATVFLREKLNRWGWLGSVFSFAGIGLIACGQPGGLAPGSGATLILLAALASSAYFVLQRRLIPIYGPLASTAYTLLAGALLLSPWLPGAMSALAAPSASAGTLGAVLVLGVFPAALGYATWTIALGHFGAARASNFLYLVPAIAIALSIFLTGEHPALTTIAGGLMAIAGVAFVAWRGRG</sequence>
<dbReference type="GO" id="GO:0016020">
    <property type="term" value="C:membrane"/>
    <property type="evidence" value="ECO:0007669"/>
    <property type="project" value="InterPro"/>
</dbReference>
<dbReference type="Proteomes" id="UP000184693">
    <property type="component" value="Unassembled WGS sequence"/>
</dbReference>
<protein>
    <submittedName>
        <fullName evidence="3">Uncharacterized membrane protein</fullName>
    </submittedName>
</protein>
<keyword evidence="1" id="KW-0472">Membrane</keyword>
<evidence type="ECO:0000259" key="2">
    <source>
        <dbReference type="Pfam" id="PF00892"/>
    </source>
</evidence>
<accession>A0A1N6K1S2</accession>
<organism evidence="3 4">
    <name type="scientific">Paraburkholderia phenazinium</name>
    <dbReference type="NCBI Taxonomy" id="60549"/>
    <lineage>
        <taxon>Bacteria</taxon>
        <taxon>Pseudomonadati</taxon>
        <taxon>Pseudomonadota</taxon>
        <taxon>Betaproteobacteria</taxon>
        <taxon>Burkholderiales</taxon>
        <taxon>Burkholderiaceae</taxon>
        <taxon>Paraburkholderia</taxon>
    </lineage>
</organism>
<feature type="transmembrane region" description="Helical" evidence="1">
    <location>
        <begin position="78"/>
        <end position="94"/>
    </location>
</feature>
<dbReference type="InterPro" id="IPR037185">
    <property type="entry name" value="EmrE-like"/>
</dbReference>
<feature type="transmembrane region" description="Helical" evidence="1">
    <location>
        <begin position="133"/>
        <end position="154"/>
    </location>
</feature>
<name>A0A1N6K1S2_9BURK</name>
<dbReference type="PANTHER" id="PTHR12715">
    <property type="entry name" value="TRANSPORTER, DRUG/METABOLITE EXPORTER FAMILY"/>
    <property type="match status" value="1"/>
</dbReference>
<evidence type="ECO:0000313" key="3">
    <source>
        <dbReference type="EMBL" id="SIO50393.1"/>
    </source>
</evidence>
<gene>
    <name evidence="3" type="ORF">SAMN05444168_5746</name>
</gene>
<dbReference type="SUPFAM" id="SSF103481">
    <property type="entry name" value="Multidrug resistance efflux transporter EmrE"/>
    <property type="match status" value="2"/>
</dbReference>
<feature type="domain" description="EamA" evidence="2">
    <location>
        <begin position="160"/>
        <end position="296"/>
    </location>
</feature>
<dbReference type="InterPro" id="IPR052756">
    <property type="entry name" value="Alkyne_AA_exporter"/>
</dbReference>
<feature type="transmembrane region" description="Helical" evidence="1">
    <location>
        <begin position="278"/>
        <end position="297"/>
    </location>
</feature>
<dbReference type="AlphaFoldDB" id="A0A1N6K1S2"/>
<evidence type="ECO:0000313" key="4">
    <source>
        <dbReference type="Proteomes" id="UP000184693"/>
    </source>
</evidence>
<proteinExistence type="predicted"/>